<feature type="domain" description="PilZ" evidence="1">
    <location>
        <begin position="101"/>
        <end position="176"/>
    </location>
</feature>
<proteinExistence type="predicted"/>
<dbReference type="Proteomes" id="UP001449225">
    <property type="component" value="Unassembled WGS sequence"/>
</dbReference>
<accession>A0ABU9TWU9</accession>
<gene>
    <name evidence="2" type="ORF">WNY58_14655</name>
</gene>
<comment type="caution">
    <text evidence="2">The sequence shown here is derived from an EMBL/GenBank/DDBJ whole genome shotgun (WGS) entry which is preliminary data.</text>
</comment>
<evidence type="ECO:0000313" key="3">
    <source>
        <dbReference type="Proteomes" id="UP001449225"/>
    </source>
</evidence>
<dbReference type="EMBL" id="JBBMRA010000017">
    <property type="protein sequence ID" value="MEM5537627.1"/>
    <property type="molecule type" value="Genomic_DNA"/>
</dbReference>
<reference evidence="2 3" key="1">
    <citation type="submission" date="2024-03" db="EMBL/GenBank/DDBJ databases">
        <title>Community enrichment and isolation of bacterial strains for fucoidan degradation.</title>
        <authorList>
            <person name="Sichert A."/>
        </authorList>
    </citation>
    <scope>NUCLEOTIDE SEQUENCE [LARGE SCALE GENOMIC DNA]</scope>
    <source>
        <strain evidence="2 3">AS76</strain>
    </source>
</reference>
<evidence type="ECO:0000259" key="1">
    <source>
        <dbReference type="Pfam" id="PF07238"/>
    </source>
</evidence>
<organism evidence="2 3">
    <name type="scientific">Neptuniibacter pectenicola</name>
    <dbReference type="NCBI Taxonomy" id="1806669"/>
    <lineage>
        <taxon>Bacteria</taxon>
        <taxon>Pseudomonadati</taxon>
        <taxon>Pseudomonadota</taxon>
        <taxon>Gammaproteobacteria</taxon>
        <taxon>Oceanospirillales</taxon>
        <taxon>Oceanospirillaceae</taxon>
        <taxon>Neptuniibacter</taxon>
    </lineage>
</organism>
<keyword evidence="3" id="KW-1185">Reference proteome</keyword>
<protein>
    <submittedName>
        <fullName evidence="2">PilZ domain-containing protein</fullName>
    </submittedName>
</protein>
<evidence type="ECO:0000313" key="2">
    <source>
        <dbReference type="EMBL" id="MEM5537627.1"/>
    </source>
</evidence>
<dbReference type="RefSeq" id="WP_067987097.1">
    <property type="nucleotide sequence ID" value="NZ_CAXBCE010000034.1"/>
</dbReference>
<name>A0ABU9TWU9_9GAMM</name>
<sequence>MQEQDRRQYFRIDQRVSLELKVIAESEIEHHPSPTQFGVSPNFLLLSQLQEIDSQSHHLLRKISEKDSNVASFLQIMHDKIERIAQAIASNEMVISNSEVQEVNLSEGGIQFRSNEAFDIDSFLSVKLVFPESCLGLLIYAQCCRSQALEDGGFMIGIEFIKMPESCRMILARQIFESQARLKKQQSESSTEVI</sequence>
<dbReference type="Gene3D" id="2.40.10.220">
    <property type="entry name" value="predicted glycosyltransferase like domains"/>
    <property type="match status" value="1"/>
</dbReference>
<dbReference type="Pfam" id="PF07238">
    <property type="entry name" value="PilZ"/>
    <property type="match status" value="1"/>
</dbReference>
<dbReference type="InterPro" id="IPR009875">
    <property type="entry name" value="PilZ_domain"/>
</dbReference>